<sequence length="238" mass="24922">MSNIEIQSFDLHAEHHRINRNSWLRASVMGANDGIVSVSSLMLGFIASNASNHTIVLAGLAGLVAGAMSMAAGEYVSVQSQKDTEQADLAQEAHEIEHNYEFELGELTAIYVDRGLSESLAAQVARELMEKDALAAHARDELGLHEISRARPLQAAGSSAAAFSVGAGLPLLTALFVPHDILFGSVIAMTLAALIILGGMAAWTGGASIVRGASRVLVWGVLAMAATSLIGHLFGINP</sequence>
<evidence type="ECO:0000313" key="7">
    <source>
        <dbReference type="Proteomes" id="UP000078596"/>
    </source>
</evidence>
<feature type="transmembrane region" description="Helical" evidence="5">
    <location>
        <begin position="155"/>
        <end position="176"/>
    </location>
</feature>
<dbReference type="PANTHER" id="PTHR31851">
    <property type="entry name" value="FE(2+)/MN(2+) TRANSPORTER PCL1"/>
    <property type="match status" value="1"/>
</dbReference>
<dbReference type="GO" id="GO:0005384">
    <property type="term" value="F:manganese ion transmembrane transporter activity"/>
    <property type="evidence" value="ECO:0007669"/>
    <property type="project" value="InterPro"/>
</dbReference>
<keyword evidence="7" id="KW-1185">Reference proteome</keyword>
<comment type="subcellular location">
    <subcellularLocation>
        <location evidence="1">Endomembrane system</location>
        <topology evidence="1">Multi-pass membrane protein</topology>
    </subcellularLocation>
</comment>
<gene>
    <name evidence="6" type="ORF">A9404_07410</name>
</gene>
<dbReference type="STRING" id="1860122.A9404_07410"/>
<evidence type="ECO:0000256" key="5">
    <source>
        <dbReference type="SAM" id="Phobius"/>
    </source>
</evidence>
<name>A0A191ZH75_9GAMM</name>
<dbReference type="OrthoDB" id="9789677at2"/>
<dbReference type="Proteomes" id="UP000078596">
    <property type="component" value="Chromosome"/>
</dbReference>
<dbReference type="RefSeq" id="WP_066099689.1">
    <property type="nucleotide sequence ID" value="NZ_CP016027.1"/>
</dbReference>
<evidence type="ECO:0008006" key="8">
    <source>
        <dbReference type="Google" id="ProtNLM"/>
    </source>
</evidence>
<feature type="transmembrane region" description="Helical" evidence="5">
    <location>
        <begin position="216"/>
        <end position="236"/>
    </location>
</feature>
<proteinExistence type="predicted"/>
<dbReference type="CDD" id="cd02432">
    <property type="entry name" value="Nodulin-21_like_1"/>
    <property type="match status" value="1"/>
</dbReference>
<evidence type="ECO:0000256" key="2">
    <source>
        <dbReference type="ARBA" id="ARBA00022692"/>
    </source>
</evidence>
<evidence type="ECO:0000313" key="6">
    <source>
        <dbReference type="EMBL" id="ANJ67234.1"/>
    </source>
</evidence>
<evidence type="ECO:0000256" key="1">
    <source>
        <dbReference type="ARBA" id="ARBA00004127"/>
    </source>
</evidence>
<feature type="transmembrane region" description="Helical" evidence="5">
    <location>
        <begin position="182"/>
        <end position="204"/>
    </location>
</feature>
<protein>
    <recommendedName>
        <fullName evidence="8">Nodulin 21</fullName>
    </recommendedName>
</protein>
<keyword evidence="3 5" id="KW-1133">Transmembrane helix</keyword>
<reference evidence="6 7" key="1">
    <citation type="submission" date="2016-06" db="EMBL/GenBank/DDBJ databases">
        <title>Insight into the functional genes involving in sulfur oxidation in Pearl River water.</title>
        <authorList>
            <person name="Luo J."/>
            <person name="Tan X."/>
            <person name="Lin W."/>
        </authorList>
    </citation>
    <scope>NUCLEOTIDE SEQUENCE [LARGE SCALE GENOMIC DNA]</scope>
    <source>
        <strain evidence="6 7">LS2</strain>
    </source>
</reference>
<dbReference type="Pfam" id="PF01988">
    <property type="entry name" value="VIT1"/>
    <property type="match status" value="1"/>
</dbReference>
<dbReference type="InterPro" id="IPR008217">
    <property type="entry name" value="Ccc1_fam"/>
</dbReference>
<keyword evidence="4 5" id="KW-0472">Membrane</keyword>
<evidence type="ECO:0000256" key="4">
    <source>
        <dbReference type="ARBA" id="ARBA00023136"/>
    </source>
</evidence>
<dbReference type="GO" id="GO:0030026">
    <property type="term" value="P:intracellular manganese ion homeostasis"/>
    <property type="evidence" value="ECO:0007669"/>
    <property type="project" value="InterPro"/>
</dbReference>
<accession>A0A191ZH75</accession>
<keyword evidence="2 5" id="KW-0812">Transmembrane</keyword>
<dbReference type="GO" id="GO:0012505">
    <property type="term" value="C:endomembrane system"/>
    <property type="evidence" value="ECO:0007669"/>
    <property type="project" value="UniProtKB-SubCell"/>
</dbReference>
<dbReference type="KEGG" id="haz:A9404_07410"/>
<dbReference type="EMBL" id="CP016027">
    <property type="protein sequence ID" value="ANJ67234.1"/>
    <property type="molecule type" value="Genomic_DNA"/>
</dbReference>
<feature type="transmembrane region" description="Helical" evidence="5">
    <location>
        <begin position="26"/>
        <end position="47"/>
    </location>
</feature>
<dbReference type="AlphaFoldDB" id="A0A191ZH75"/>
<feature type="transmembrane region" description="Helical" evidence="5">
    <location>
        <begin position="53"/>
        <end position="72"/>
    </location>
</feature>
<evidence type="ECO:0000256" key="3">
    <source>
        <dbReference type="ARBA" id="ARBA00022989"/>
    </source>
</evidence>
<organism evidence="6 7">
    <name type="scientific">Halothiobacillus diazotrophicus</name>
    <dbReference type="NCBI Taxonomy" id="1860122"/>
    <lineage>
        <taxon>Bacteria</taxon>
        <taxon>Pseudomonadati</taxon>
        <taxon>Pseudomonadota</taxon>
        <taxon>Gammaproteobacteria</taxon>
        <taxon>Chromatiales</taxon>
        <taxon>Halothiobacillaceae</taxon>
        <taxon>Halothiobacillus</taxon>
    </lineage>
</organism>